<dbReference type="RefSeq" id="XP_007771290.1">
    <property type="nucleotide sequence ID" value="XM_007773100.1"/>
</dbReference>
<sequence>MPYLGTAEHTSKPGSPIPPAASAMVLPIELIIDIFGMACAPPSFFDPHLGCGSTSPWGLNLRFQKGLTLVCRAWSGAGKEFLYHDIAIRRVDQLPLLAHLLSSDSTSTLALMVKRLRVLCFVSPSQHHELDIFLKLLFSMCTKLRHFVFDPVIGGSHRSLSVGPALMALQTVPETHRDMITHVKLGFLVPLSDAVPELSRFPNLTFLSCEVSHLPPAFNGEPYELSRLEDLHLTFSFAFSQVASDNYRSVTSNLRLPALRKLSLVAERALGEHLYPFYMSFLEKHGKQLRYLVIYGDLFLVPTIEGLIRHCPCIEHLVVPHVESLTTLTHPKIVWLDAWGWHVLSPPKDPPDAYKNMPRLRGVRVLDCALFHITGPALPLVIPPYLNIGLANSDSRETSIAYPGLTICVMKGLVYQTCAQEKGGEAGEIDYGGVDSAEDDGEEGPGCPRASRT</sequence>
<dbReference type="GeneID" id="19201220"/>
<proteinExistence type="predicted"/>
<gene>
    <name evidence="2" type="ORF">CONPUDRAFT_138595</name>
</gene>
<comment type="caution">
    <text evidence="2">The sequence shown here is derived from an EMBL/GenBank/DDBJ whole genome shotgun (WGS) entry which is preliminary data.</text>
</comment>
<dbReference type="SUPFAM" id="SSF52047">
    <property type="entry name" value="RNI-like"/>
    <property type="match status" value="1"/>
</dbReference>
<dbReference type="Gene3D" id="3.80.10.10">
    <property type="entry name" value="Ribonuclease Inhibitor"/>
    <property type="match status" value="1"/>
</dbReference>
<protein>
    <recommendedName>
        <fullName evidence="4">F-box domain-containing protein</fullName>
    </recommendedName>
</protein>
<dbReference type="KEGG" id="cput:CONPUDRAFT_138595"/>
<dbReference type="EMBL" id="JH711582">
    <property type="protein sequence ID" value="EIW78213.1"/>
    <property type="molecule type" value="Genomic_DNA"/>
</dbReference>
<accession>A0A5M3MGC1</accession>
<evidence type="ECO:0008006" key="4">
    <source>
        <dbReference type="Google" id="ProtNLM"/>
    </source>
</evidence>
<evidence type="ECO:0000313" key="2">
    <source>
        <dbReference type="EMBL" id="EIW78213.1"/>
    </source>
</evidence>
<dbReference type="OrthoDB" id="3060996at2759"/>
<name>A0A5M3MGC1_CONPW</name>
<dbReference type="Proteomes" id="UP000053558">
    <property type="component" value="Unassembled WGS sequence"/>
</dbReference>
<evidence type="ECO:0000256" key="1">
    <source>
        <dbReference type="SAM" id="MobiDB-lite"/>
    </source>
</evidence>
<dbReference type="OMA" id="HHELDIF"/>
<evidence type="ECO:0000313" key="3">
    <source>
        <dbReference type="Proteomes" id="UP000053558"/>
    </source>
</evidence>
<dbReference type="AlphaFoldDB" id="A0A5M3MGC1"/>
<reference evidence="3" key="1">
    <citation type="journal article" date="2012" name="Science">
        <title>The Paleozoic origin of enzymatic lignin decomposition reconstructed from 31 fungal genomes.</title>
        <authorList>
            <person name="Floudas D."/>
            <person name="Binder M."/>
            <person name="Riley R."/>
            <person name="Barry K."/>
            <person name="Blanchette R.A."/>
            <person name="Henrissat B."/>
            <person name="Martinez A.T."/>
            <person name="Otillar R."/>
            <person name="Spatafora J.W."/>
            <person name="Yadav J.S."/>
            <person name="Aerts A."/>
            <person name="Benoit I."/>
            <person name="Boyd A."/>
            <person name="Carlson A."/>
            <person name="Copeland A."/>
            <person name="Coutinho P.M."/>
            <person name="de Vries R.P."/>
            <person name="Ferreira P."/>
            <person name="Findley K."/>
            <person name="Foster B."/>
            <person name="Gaskell J."/>
            <person name="Glotzer D."/>
            <person name="Gorecki P."/>
            <person name="Heitman J."/>
            <person name="Hesse C."/>
            <person name="Hori C."/>
            <person name="Igarashi K."/>
            <person name="Jurgens J.A."/>
            <person name="Kallen N."/>
            <person name="Kersten P."/>
            <person name="Kohler A."/>
            <person name="Kuees U."/>
            <person name="Kumar T.K.A."/>
            <person name="Kuo A."/>
            <person name="LaButti K."/>
            <person name="Larrondo L.F."/>
            <person name="Lindquist E."/>
            <person name="Ling A."/>
            <person name="Lombard V."/>
            <person name="Lucas S."/>
            <person name="Lundell T."/>
            <person name="Martin R."/>
            <person name="McLaughlin D.J."/>
            <person name="Morgenstern I."/>
            <person name="Morin E."/>
            <person name="Murat C."/>
            <person name="Nagy L.G."/>
            <person name="Nolan M."/>
            <person name="Ohm R.A."/>
            <person name="Patyshakuliyeva A."/>
            <person name="Rokas A."/>
            <person name="Ruiz-Duenas F.J."/>
            <person name="Sabat G."/>
            <person name="Salamov A."/>
            <person name="Samejima M."/>
            <person name="Schmutz J."/>
            <person name="Slot J.C."/>
            <person name="St John F."/>
            <person name="Stenlid J."/>
            <person name="Sun H."/>
            <person name="Sun S."/>
            <person name="Syed K."/>
            <person name="Tsang A."/>
            <person name="Wiebenga A."/>
            <person name="Young D."/>
            <person name="Pisabarro A."/>
            <person name="Eastwood D.C."/>
            <person name="Martin F."/>
            <person name="Cullen D."/>
            <person name="Grigoriev I.V."/>
            <person name="Hibbett D.S."/>
        </authorList>
    </citation>
    <scope>NUCLEOTIDE SEQUENCE [LARGE SCALE GENOMIC DNA]</scope>
    <source>
        <strain evidence="3">RWD-64-598 SS2</strain>
    </source>
</reference>
<dbReference type="InterPro" id="IPR032675">
    <property type="entry name" value="LRR_dom_sf"/>
</dbReference>
<organism evidence="2 3">
    <name type="scientific">Coniophora puteana (strain RWD-64-598)</name>
    <name type="common">Brown rot fungus</name>
    <dbReference type="NCBI Taxonomy" id="741705"/>
    <lineage>
        <taxon>Eukaryota</taxon>
        <taxon>Fungi</taxon>
        <taxon>Dikarya</taxon>
        <taxon>Basidiomycota</taxon>
        <taxon>Agaricomycotina</taxon>
        <taxon>Agaricomycetes</taxon>
        <taxon>Agaricomycetidae</taxon>
        <taxon>Boletales</taxon>
        <taxon>Coniophorineae</taxon>
        <taxon>Coniophoraceae</taxon>
        <taxon>Coniophora</taxon>
    </lineage>
</organism>
<keyword evidence="3" id="KW-1185">Reference proteome</keyword>
<feature type="region of interest" description="Disordered" evidence="1">
    <location>
        <begin position="425"/>
        <end position="453"/>
    </location>
</feature>